<reference evidence="1 2" key="1">
    <citation type="journal article" date="2018" name="Front. Plant Sci.">
        <title>Red Clover (Trifolium pratense) and Zigzag Clover (T. medium) - A Picture of Genomic Similarities and Differences.</title>
        <authorList>
            <person name="Dluhosova J."/>
            <person name="Istvanek J."/>
            <person name="Nedelnik J."/>
            <person name="Repkova J."/>
        </authorList>
    </citation>
    <scope>NUCLEOTIDE SEQUENCE [LARGE SCALE GENOMIC DNA]</scope>
    <source>
        <strain evidence="2">cv. 10/8</strain>
        <tissue evidence="1">Leaf</tissue>
    </source>
</reference>
<dbReference type="AlphaFoldDB" id="A0A392MUI1"/>
<keyword evidence="2" id="KW-1185">Reference proteome</keyword>
<feature type="non-terminal residue" evidence="1">
    <location>
        <position position="1"/>
    </location>
</feature>
<evidence type="ECO:0000313" key="2">
    <source>
        <dbReference type="Proteomes" id="UP000265520"/>
    </source>
</evidence>
<evidence type="ECO:0000313" key="1">
    <source>
        <dbReference type="EMBL" id="MCH91200.1"/>
    </source>
</evidence>
<comment type="caution">
    <text evidence="1">The sequence shown here is derived from an EMBL/GenBank/DDBJ whole genome shotgun (WGS) entry which is preliminary data.</text>
</comment>
<organism evidence="1 2">
    <name type="scientific">Trifolium medium</name>
    <dbReference type="NCBI Taxonomy" id="97028"/>
    <lineage>
        <taxon>Eukaryota</taxon>
        <taxon>Viridiplantae</taxon>
        <taxon>Streptophyta</taxon>
        <taxon>Embryophyta</taxon>
        <taxon>Tracheophyta</taxon>
        <taxon>Spermatophyta</taxon>
        <taxon>Magnoliopsida</taxon>
        <taxon>eudicotyledons</taxon>
        <taxon>Gunneridae</taxon>
        <taxon>Pentapetalae</taxon>
        <taxon>rosids</taxon>
        <taxon>fabids</taxon>
        <taxon>Fabales</taxon>
        <taxon>Fabaceae</taxon>
        <taxon>Papilionoideae</taxon>
        <taxon>50 kb inversion clade</taxon>
        <taxon>NPAAA clade</taxon>
        <taxon>Hologalegina</taxon>
        <taxon>IRL clade</taxon>
        <taxon>Trifolieae</taxon>
        <taxon>Trifolium</taxon>
    </lineage>
</organism>
<protein>
    <submittedName>
        <fullName evidence="1">Uncharacterized protein</fullName>
    </submittedName>
</protein>
<dbReference type="Proteomes" id="UP000265520">
    <property type="component" value="Unassembled WGS sequence"/>
</dbReference>
<sequence>GGAGKLMDFDSSNSDQALKVNVDVISGEYVLKLTIVKTDNVTAEHTKTSGILLSQAALLRELGEKLQPKIRARI</sequence>
<proteinExistence type="predicted"/>
<gene>
    <name evidence="1" type="ORF">A2U01_0012126</name>
</gene>
<dbReference type="EMBL" id="LXQA010019912">
    <property type="protein sequence ID" value="MCH91200.1"/>
    <property type="molecule type" value="Genomic_DNA"/>
</dbReference>
<name>A0A392MUI1_9FABA</name>
<accession>A0A392MUI1</accession>